<evidence type="ECO:0000313" key="3">
    <source>
        <dbReference type="Proteomes" id="UP000006727"/>
    </source>
</evidence>
<dbReference type="EMBL" id="ABEU02000016">
    <property type="protein sequence ID" value="PNR38236.1"/>
    <property type="molecule type" value="Genomic_DNA"/>
</dbReference>
<evidence type="ECO:0000313" key="2">
    <source>
        <dbReference type="EnsemblPlants" id="PAC:32984013.CDS.1"/>
    </source>
</evidence>
<dbReference type="AlphaFoldDB" id="A0A2K1J9N3"/>
<gene>
    <name evidence="1" type="ORF">PHYPA_021347</name>
</gene>
<reference evidence="2" key="3">
    <citation type="submission" date="2020-12" db="UniProtKB">
        <authorList>
            <consortium name="EnsemblPlants"/>
        </authorList>
    </citation>
    <scope>IDENTIFICATION</scope>
</reference>
<organism evidence="1">
    <name type="scientific">Physcomitrium patens</name>
    <name type="common">Spreading-leaved earth moss</name>
    <name type="synonym">Physcomitrella patens</name>
    <dbReference type="NCBI Taxonomy" id="3218"/>
    <lineage>
        <taxon>Eukaryota</taxon>
        <taxon>Viridiplantae</taxon>
        <taxon>Streptophyta</taxon>
        <taxon>Embryophyta</taxon>
        <taxon>Bryophyta</taxon>
        <taxon>Bryophytina</taxon>
        <taxon>Bryopsida</taxon>
        <taxon>Funariidae</taxon>
        <taxon>Funariales</taxon>
        <taxon>Funariaceae</taxon>
        <taxon>Physcomitrium</taxon>
    </lineage>
</organism>
<reference evidence="1 3" key="1">
    <citation type="journal article" date="2008" name="Science">
        <title>The Physcomitrella genome reveals evolutionary insights into the conquest of land by plants.</title>
        <authorList>
            <person name="Rensing S."/>
            <person name="Lang D."/>
            <person name="Zimmer A."/>
            <person name="Terry A."/>
            <person name="Salamov A."/>
            <person name="Shapiro H."/>
            <person name="Nishiyama T."/>
            <person name="Perroud P.-F."/>
            <person name="Lindquist E."/>
            <person name="Kamisugi Y."/>
            <person name="Tanahashi T."/>
            <person name="Sakakibara K."/>
            <person name="Fujita T."/>
            <person name="Oishi K."/>
            <person name="Shin-I T."/>
            <person name="Kuroki Y."/>
            <person name="Toyoda A."/>
            <person name="Suzuki Y."/>
            <person name="Hashimoto A."/>
            <person name="Yamaguchi K."/>
            <person name="Sugano A."/>
            <person name="Kohara Y."/>
            <person name="Fujiyama A."/>
            <person name="Anterola A."/>
            <person name="Aoki S."/>
            <person name="Ashton N."/>
            <person name="Barbazuk W.B."/>
            <person name="Barker E."/>
            <person name="Bennetzen J."/>
            <person name="Bezanilla M."/>
            <person name="Blankenship R."/>
            <person name="Cho S.H."/>
            <person name="Dutcher S."/>
            <person name="Estelle M."/>
            <person name="Fawcett J.A."/>
            <person name="Gundlach H."/>
            <person name="Hanada K."/>
            <person name="Heyl A."/>
            <person name="Hicks K.A."/>
            <person name="Hugh J."/>
            <person name="Lohr M."/>
            <person name="Mayer K."/>
            <person name="Melkozernov A."/>
            <person name="Murata T."/>
            <person name="Nelson D."/>
            <person name="Pils B."/>
            <person name="Prigge M."/>
            <person name="Reiss B."/>
            <person name="Renner T."/>
            <person name="Rombauts S."/>
            <person name="Rushton P."/>
            <person name="Sanderfoot A."/>
            <person name="Schween G."/>
            <person name="Shiu S.-H."/>
            <person name="Stueber K."/>
            <person name="Theodoulou F.L."/>
            <person name="Tu H."/>
            <person name="Van de Peer Y."/>
            <person name="Verrier P.J."/>
            <person name="Waters E."/>
            <person name="Wood A."/>
            <person name="Yang L."/>
            <person name="Cove D."/>
            <person name="Cuming A."/>
            <person name="Hasebe M."/>
            <person name="Lucas S."/>
            <person name="Mishler D.B."/>
            <person name="Reski R."/>
            <person name="Grigoriev I."/>
            <person name="Quatrano R.S."/>
            <person name="Boore J.L."/>
        </authorList>
    </citation>
    <scope>NUCLEOTIDE SEQUENCE [LARGE SCALE GENOMIC DNA]</scope>
    <source>
        <strain evidence="2 3">cv. Gransden 2004</strain>
    </source>
</reference>
<dbReference type="Gramene" id="Pp3c16_22410V3.1">
    <property type="protein sequence ID" value="PAC:32984013.CDS.1"/>
    <property type="gene ID" value="Pp3c16_22410"/>
</dbReference>
<dbReference type="Proteomes" id="UP000006727">
    <property type="component" value="Chromosome 16"/>
</dbReference>
<keyword evidence="3" id="KW-1185">Reference proteome</keyword>
<protein>
    <submittedName>
        <fullName evidence="1 2">Uncharacterized protein</fullName>
    </submittedName>
</protein>
<sequence>MCRKCSLRNLIKSAAATFDWLHVSNLQLNLGRVAYLWPFDLCCFTKTIHCVALTYACALHLSLALHYFPNQTFRMLIYSPARDLKALHVESD</sequence>
<dbReference type="EnsemblPlants" id="Pp3c16_22410V3.1">
    <property type="protein sequence ID" value="PAC:32984013.CDS.1"/>
    <property type="gene ID" value="Pp3c16_22410"/>
</dbReference>
<evidence type="ECO:0000313" key="1">
    <source>
        <dbReference type="EMBL" id="PNR38236.1"/>
    </source>
</evidence>
<accession>A0A2K1J9N3</accession>
<reference evidence="1 3" key="2">
    <citation type="journal article" date="2018" name="Plant J.">
        <title>The Physcomitrella patens chromosome-scale assembly reveals moss genome structure and evolution.</title>
        <authorList>
            <person name="Lang D."/>
            <person name="Ullrich K.K."/>
            <person name="Murat F."/>
            <person name="Fuchs J."/>
            <person name="Jenkins J."/>
            <person name="Haas F.B."/>
            <person name="Piednoel M."/>
            <person name="Gundlach H."/>
            <person name="Van Bel M."/>
            <person name="Meyberg R."/>
            <person name="Vives C."/>
            <person name="Morata J."/>
            <person name="Symeonidi A."/>
            <person name="Hiss M."/>
            <person name="Muchero W."/>
            <person name="Kamisugi Y."/>
            <person name="Saleh O."/>
            <person name="Blanc G."/>
            <person name="Decker E.L."/>
            <person name="van Gessel N."/>
            <person name="Grimwood J."/>
            <person name="Hayes R.D."/>
            <person name="Graham S.W."/>
            <person name="Gunter L.E."/>
            <person name="McDaniel S.F."/>
            <person name="Hoernstein S.N.W."/>
            <person name="Larsson A."/>
            <person name="Li F.W."/>
            <person name="Perroud P.F."/>
            <person name="Phillips J."/>
            <person name="Ranjan P."/>
            <person name="Rokshar D.S."/>
            <person name="Rothfels C.J."/>
            <person name="Schneider L."/>
            <person name="Shu S."/>
            <person name="Stevenson D.W."/>
            <person name="Thummler F."/>
            <person name="Tillich M."/>
            <person name="Villarreal Aguilar J.C."/>
            <person name="Widiez T."/>
            <person name="Wong G.K."/>
            <person name="Wymore A."/>
            <person name="Zhang Y."/>
            <person name="Zimmer A.D."/>
            <person name="Quatrano R.S."/>
            <person name="Mayer K.F.X."/>
            <person name="Goodstein D."/>
            <person name="Casacuberta J.M."/>
            <person name="Vandepoele K."/>
            <person name="Reski R."/>
            <person name="Cuming A.C."/>
            <person name="Tuskan G.A."/>
            <person name="Maumus F."/>
            <person name="Salse J."/>
            <person name="Schmutz J."/>
            <person name="Rensing S.A."/>
        </authorList>
    </citation>
    <scope>NUCLEOTIDE SEQUENCE [LARGE SCALE GENOMIC DNA]</scope>
    <source>
        <strain evidence="2 3">cv. Gransden 2004</strain>
    </source>
</reference>
<dbReference type="InParanoid" id="A0A2K1J9N3"/>
<proteinExistence type="predicted"/>
<name>A0A2K1J9N3_PHYPA</name>